<organism evidence="3 4">
    <name type="scientific">Rubellicoccus peritrichatus</name>
    <dbReference type="NCBI Taxonomy" id="3080537"/>
    <lineage>
        <taxon>Bacteria</taxon>
        <taxon>Pseudomonadati</taxon>
        <taxon>Verrucomicrobiota</taxon>
        <taxon>Opitutia</taxon>
        <taxon>Puniceicoccales</taxon>
        <taxon>Cerasicoccaceae</taxon>
        <taxon>Rubellicoccus</taxon>
    </lineage>
</organism>
<feature type="chain" id="PRO_5042893196" description="PEP-CTERM protein-sorting domain-containing protein" evidence="2">
    <location>
        <begin position="25"/>
        <end position="181"/>
    </location>
</feature>
<dbReference type="RefSeq" id="WP_317834072.1">
    <property type="nucleotide sequence ID" value="NZ_CP136920.1"/>
</dbReference>
<keyword evidence="1" id="KW-0472">Membrane</keyword>
<evidence type="ECO:0008006" key="5">
    <source>
        <dbReference type="Google" id="ProtNLM"/>
    </source>
</evidence>
<evidence type="ECO:0000256" key="2">
    <source>
        <dbReference type="SAM" id="SignalP"/>
    </source>
</evidence>
<evidence type="ECO:0000313" key="4">
    <source>
        <dbReference type="Proteomes" id="UP001304300"/>
    </source>
</evidence>
<dbReference type="EMBL" id="CP136920">
    <property type="protein sequence ID" value="WOO41588.1"/>
    <property type="molecule type" value="Genomic_DNA"/>
</dbReference>
<feature type="signal peptide" evidence="2">
    <location>
        <begin position="1"/>
        <end position="24"/>
    </location>
</feature>
<keyword evidence="1" id="KW-0812">Transmembrane</keyword>
<dbReference type="Proteomes" id="UP001304300">
    <property type="component" value="Chromosome"/>
</dbReference>
<reference evidence="3 4" key="1">
    <citation type="submission" date="2023-10" db="EMBL/GenBank/DDBJ databases">
        <title>Rubellicoccus peritrichatus gen. nov., sp. nov., isolated from an algae of coral reef tank.</title>
        <authorList>
            <person name="Luo J."/>
        </authorList>
    </citation>
    <scope>NUCLEOTIDE SEQUENCE [LARGE SCALE GENOMIC DNA]</scope>
    <source>
        <strain evidence="3 4">CR14</strain>
    </source>
</reference>
<protein>
    <recommendedName>
        <fullName evidence="5">PEP-CTERM protein-sorting domain-containing protein</fullName>
    </recommendedName>
</protein>
<evidence type="ECO:0000313" key="3">
    <source>
        <dbReference type="EMBL" id="WOO41588.1"/>
    </source>
</evidence>
<name>A0AAQ3QRS6_9BACT</name>
<proteinExistence type="predicted"/>
<accession>A0AAQ3QRS6</accession>
<feature type="transmembrane region" description="Helical" evidence="1">
    <location>
        <begin position="161"/>
        <end position="177"/>
    </location>
</feature>
<gene>
    <name evidence="3" type="ORF">RZN69_00705</name>
</gene>
<keyword evidence="1" id="KW-1133">Transmembrane helix</keyword>
<sequence length="181" mass="18533">MNTIRPWALFVGFAVILCSGSAYGALTMTVNSSTKTLAINGTSTAGTPDFGFSVAWQTTVFPVAPDDQTLDISAALQLTGTTLSGADIEFSGPAGIATVGLAGDGAFSEISGTGTNISYAILTSGLQQSLETYAASNPTIDLEAGSGFGDIQVQLVPEPKLYAFVVGLGALCLVVTLRRRN</sequence>
<keyword evidence="2" id="KW-0732">Signal</keyword>
<evidence type="ECO:0000256" key="1">
    <source>
        <dbReference type="SAM" id="Phobius"/>
    </source>
</evidence>
<dbReference type="AlphaFoldDB" id="A0AAQ3QRS6"/>
<dbReference type="KEGG" id="puo:RZN69_00705"/>
<keyword evidence="4" id="KW-1185">Reference proteome</keyword>